<keyword evidence="3" id="KW-1185">Reference proteome</keyword>
<dbReference type="EMBL" id="CM016554">
    <property type="protein sequence ID" value="TKW26950.1"/>
    <property type="molecule type" value="Genomic_DNA"/>
</dbReference>
<evidence type="ECO:0000313" key="2">
    <source>
        <dbReference type="EMBL" id="TKW26950.1"/>
    </source>
</evidence>
<reference evidence="2" key="1">
    <citation type="submission" date="2019-03" db="EMBL/GenBank/DDBJ databases">
        <title>WGS assembly of Setaria viridis.</title>
        <authorList>
            <person name="Huang P."/>
            <person name="Jenkins J."/>
            <person name="Grimwood J."/>
            <person name="Barry K."/>
            <person name="Healey A."/>
            <person name="Mamidi S."/>
            <person name="Sreedasyam A."/>
            <person name="Shu S."/>
            <person name="Feldman M."/>
            <person name="Wu J."/>
            <person name="Yu Y."/>
            <person name="Chen C."/>
            <person name="Johnson J."/>
            <person name="Rokhsar D."/>
            <person name="Baxter I."/>
            <person name="Schmutz J."/>
            <person name="Brutnell T."/>
            <person name="Kellogg E."/>
        </authorList>
    </citation>
    <scope>NUCLEOTIDE SEQUENCE [LARGE SCALE GENOMIC DNA]</scope>
</reference>
<feature type="compositionally biased region" description="Gly residues" evidence="1">
    <location>
        <begin position="138"/>
        <end position="157"/>
    </location>
</feature>
<dbReference type="Gramene" id="TKW26950">
    <property type="protein sequence ID" value="TKW26950"/>
    <property type="gene ID" value="SEVIR_3G224600v2"/>
</dbReference>
<proteinExistence type="predicted"/>
<dbReference type="Proteomes" id="UP000298652">
    <property type="component" value="Chromosome 3"/>
</dbReference>
<evidence type="ECO:0000313" key="3">
    <source>
        <dbReference type="Proteomes" id="UP000298652"/>
    </source>
</evidence>
<sequence length="324" mass="32491">MNRNGGEPGSEADLRGSGGGGEKRGYGEGGGWVTGELAAGEDAGSERGGAVTGVGRRSRGGATGKPAAGEDAGSESGGVVTGVGRTPDLRVEEQLRGEGGGGATGKRRWARMPDLRVEEQLRGKGGGGATSEPAVGKDSGGSRGGGEEPGGSGGSAGEGERRLDAGAERARGASCESVGAEGGSRGSRLRRLRAPPWPTVGRATAARGGANSDRLPASCGWARVRLAWAPPPRPAQAAGEPPSAGPPCSFPVGVRLCSWPGEEEAPDRGGPPVSRKEGGKEKKRASRPSWAKESAGPACPCGVKGKRKQVGRRVKERPWAGLAG</sequence>
<feature type="compositionally biased region" description="Basic and acidic residues" evidence="1">
    <location>
        <begin position="158"/>
        <end position="171"/>
    </location>
</feature>
<feature type="compositionally biased region" description="Basic and acidic residues" evidence="1">
    <location>
        <begin position="111"/>
        <end position="122"/>
    </location>
</feature>
<feature type="region of interest" description="Disordered" evidence="1">
    <location>
        <begin position="231"/>
        <end position="324"/>
    </location>
</feature>
<organism evidence="2 3">
    <name type="scientific">Setaria viridis</name>
    <name type="common">Green bristlegrass</name>
    <name type="synonym">Setaria italica subsp. viridis</name>
    <dbReference type="NCBI Taxonomy" id="4556"/>
    <lineage>
        <taxon>Eukaryota</taxon>
        <taxon>Viridiplantae</taxon>
        <taxon>Streptophyta</taxon>
        <taxon>Embryophyta</taxon>
        <taxon>Tracheophyta</taxon>
        <taxon>Spermatophyta</taxon>
        <taxon>Magnoliopsida</taxon>
        <taxon>Liliopsida</taxon>
        <taxon>Poales</taxon>
        <taxon>Poaceae</taxon>
        <taxon>PACMAD clade</taxon>
        <taxon>Panicoideae</taxon>
        <taxon>Panicodae</taxon>
        <taxon>Paniceae</taxon>
        <taxon>Cenchrinae</taxon>
        <taxon>Setaria</taxon>
    </lineage>
</organism>
<feature type="compositionally biased region" description="Basic and acidic residues" evidence="1">
    <location>
        <begin position="87"/>
        <end position="96"/>
    </location>
</feature>
<name>A0A4U6VC03_SETVI</name>
<evidence type="ECO:0000256" key="1">
    <source>
        <dbReference type="SAM" id="MobiDB-lite"/>
    </source>
</evidence>
<protein>
    <submittedName>
        <fullName evidence="2">Uncharacterized protein</fullName>
    </submittedName>
</protein>
<feature type="compositionally biased region" description="Basic residues" evidence="1">
    <location>
        <begin position="304"/>
        <end position="315"/>
    </location>
</feature>
<feature type="region of interest" description="Disordered" evidence="1">
    <location>
        <begin position="1"/>
        <end position="216"/>
    </location>
</feature>
<gene>
    <name evidence="2" type="ORF">SEVIR_3G224600v2</name>
</gene>
<accession>A0A4U6VC03</accession>
<dbReference type="AlphaFoldDB" id="A0A4U6VC03"/>
<feature type="compositionally biased region" description="Low complexity" evidence="1">
    <location>
        <begin position="201"/>
        <end position="210"/>
    </location>
</feature>